<dbReference type="Gene3D" id="3.10.310.70">
    <property type="match status" value="1"/>
</dbReference>
<dbReference type="AlphaFoldDB" id="A0A8H6KE20"/>
<feature type="chain" id="PRO_5034180960" evidence="2">
    <location>
        <begin position="16"/>
        <end position="650"/>
    </location>
</feature>
<dbReference type="Gene3D" id="3.20.20.140">
    <property type="entry name" value="Metal-dependent hydrolases"/>
    <property type="match status" value="1"/>
</dbReference>
<sequence>MGFWLASVCFGLAVAQQGSQVADTVFRNGRIYTLDAASTEAQALAVNNGMVVFAGSDDSVQPFIGPNTIVVDLDGRMAMPGLIDAHMHVSSGGEALVKCDLNYETLTIEEALQHLQTCIDAEPDKNVEGKWLEAVNFDLSGMTTKSGSRTKADLDKLNTVRPVILTATDHHTFFVNSAALKISGINASTPDPAGGRVDRLPGTREPSGMLQDTASELLAGPDPLTAEELKTGLQAALRALREAGVTTFQEAVASPSQHDLFQSIQQTGDLSARPFFDYRITVPDTTAGVDALVKDIVNVTSTLTTPGKVGPYPVLKWQAVKIFMDGIIMYPANTGAVIGPYLSQVGNSSEWVVPPNATIVEPYVKLEPLAALLGELVKNLIDAQIHADGDAAVRRVLDAVEAFRAQSPNLTDYKIAIAHAELSHPDDWKRRGDLGVDAIVSFQWAQPSATWDPLTFNSLGSERVPYLEAFVDIAEGGRPVIYGSDWPIDPLDEFLALKAGVTRQGDPQNPHSPASQGAPFNTSKFPGRKMTREAALRAITIEAARFLRADTSIGSLEVGKVADVIVLDKNYFEVPEEEIARQKVLLTMLGGEVLYVADGTDFGRGVTPKFPNTNTTTADVKNFGGFSGRAISEQAKELRSILGRRHTCHH</sequence>
<keyword evidence="5" id="KW-1185">Reference proteome</keyword>
<gene>
    <name evidence="4" type="ORF">CMUS01_08025</name>
</gene>
<protein>
    <submittedName>
        <fullName evidence="4">Amidohydrolase 3</fullName>
    </submittedName>
</protein>
<name>A0A8H6KE20_9PEZI</name>
<accession>A0A8H6KE20</accession>
<dbReference type="SUPFAM" id="SSF51556">
    <property type="entry name" value="Metallo-dependent hydrolases"/>
    <property type="match status" value="1"/>
</dbReference>
<dbReference type="EMBL" id="WIGM01000302">
    <property type="protein sequence ID" value="KAF6829739.1"/>
    <property type="molecule type" value="Genomic_DNA"/>
</dbReference>
<organism evidence="4 5">
    <name type="scientific">Colletotrichum musicola</name>
    <dbReference type="NCBI Taxonomy" id="2175873"/>
    <lineage>
        <taxon>Eukaryota</taxon>
        <taxon>Fungi</taxon>
        <taxon>Dikarya</taxon>
        <taxon>Ascomycota</taxon>
        <taxon>Pezizomycotina</taxon>
        <taxon>Sordariomycetes</taxon>
        <taxon>Hypocreomycetidae</taxon>
        <taxon>Glomerellales</taxon>
        <taxon>Glomerellaceae</taxon>
        <taxon>Colletotrichum</taxon>
        <taxon>Colletotrichum orchidearum species complex</taxon>
    </lineage>
</organism>
<dbReference type="InterPro" id="IPR011059">
    <property type="entry name" value="Metal-dep_hydrolase_composite"/>
</dbReference>
<dbReference type="Gene3D" id="2.30.40.10">
    <property type="entry name" value="Urease, subunit C, domain 1"/>
    <property type="match status" value="1"/>
</dbReference>
<keyword evidence="2" id="KW-0732">Signal</keyword>
<evidence type="ECO:0000259" key="3">
    <source>
        <dbReference type="Pfam" id="PF07969"/>
    </source>
</evidence>
<feature type="signal peptide" evidence="2">
    <location>
        <begin position="1"/>
        <end position="15"/>
    </location>
</feature>
<dbReference type="CDD" id="cd01300">
    <property type="entry name" value="YtcJ_like"/>
    <property type="match status" value="1"/>
</dbReference>
<dbReference type="GO" id="GO:0016810">
    <property type="term" value="F:hydrolase activity, acting on carbon-nitrogen (but not peptide) bonds"/>
    <property type="evidence" value="ECO:0007669"/>
    <property type="project" value="InterPro"/>
</dbReference>
<dbReference type="Pfam" id="PF07969">
    <property type="entry name" value="Amidohydro_3"/>
    <property type="match status" value="1"/>
</dbReference>
<feature type="region of interest" description="Disordered" evidence="1">
    <location>
        <begin position="190"/>
        <end position="209"/>
    </location>
</feature>
<dbReference type="OrthoDB" id="194468at2759"/>
<reference evidence="4" key="1">
    <citation type="journal article" date="2020" name="Phytopathology">
        <title>Genome Sequence Resources of Colletotrichum truncatum, C. plurivorum, C. musicola, and C. sojae: Four Species Pathogenic to Soybean (Glycine max).</title>
        <authorList>
            <person name="Rogerio F."/>
            <person name="Boufleur T.R."/>
            <person name="Ciampi-Guillardi M."/>
            <person name="Sukno S.A."/>
            <person name="Thon M.R."/>
            <person name="Massola Junior N.S."/>
            <person name="Baroncelli R."/>
        </authorList>
    </citation>
    <scope>NUCLEOTIDE SEQUENCE</scope>
    <source>
        <strain evidence="4">LFN0074</strain>
    </source>
</reference>
<dbReference type="InterPro" id="IPR013108">
    <property type="entry name" value="Amidohydro_3"/>
</dbReference>
<dbReference type="PANTHER" id="PTHR22642">
    <property type="entry name" value="IMIDAZOLONEPROPIONASE"/>
    <property type="match status" value="1"/>
</dbReference>
<proteinExistence type="predicted"/>
<dbReference type="PANTHER" id="PTHR22642:SF2">
    <property type="entry name" value="PROTEIN LONG AFTER FAR-RED 3"/>
    <property type="match status" value="1"/>
</dbReference>
<evidence type="ECO:0000256" key="2">
    <source>
        <dbReference type="SAM" id="SignalP"/>
    </source>
</evidence>
<dbReference type="Proteomes" id="UP000639643">
    <property type="component" value="Unassembled WGS sequence"/>
</dbReference>
<feature type="compositionally biased region" description="Polar residues" evidence="1">
    <location>
        <begin position="505"/>
        <end position="524"/>
    </location>
</feature>
<feature type="region of interest" description="Disordered" evidence="1">
    <location>
        <begin position="502"/>
        <end position="524"/>
    </location>
</feature>
<evidence type="ECO:0000313" key="4">
    <source>
        <dbReference type="EMBL" id="KAF6829739.1"/>
    </source>
</evidence>
<dbReference type="SUPFAM" id="SSF51338">
    <property type="entry name" value="Composite domain of metallo-dependent hydrolases"/>
    <property type="match status" value="1"/>
</dbReference>
<evidence type="ECO:0000256" key="1">
    <source>
        <dbReference type="SAM" id="MobiDB-lite"/>
    </source>
</evidence>
<keyword evidence="4" id="KW-0378">Hydrolase</keyword>
<dbReference type="InterPro" id="IPR033932">
    <property type="entry name" value="YtcJ-like"/>
</dbReference>
<feature type="domain" description="Amidohydrolase 3" evidence="3">
    <location>
        <begin position="70"/>
        <end position="595"/>
    </location>
</feature>
<dbReference type="InterPro" id="IPR032466">
    <property type="entry name" value="Metal_Hydrolase"/>
</dbReference>
<evidence type="ECO:0000313" key="5">
    <source>
        <dbReference type="Proteomes" id="UP000639643"/>
    </source>
</evidence>
<comment type="caution">
    <text evidence="4">The sequence shown here is derived from an EMBL/GenBank/DDBJ whole genome shotgun (WGS) entry which is preliminary data.</text>
</comment>